<protein>
    <recommendedName>
        <fullName evidence="8">E2 NEDD8-conjugating enzyme</fullName>
        <ecNumber evidence="8">2.3.2.34</ecNumber>
    </recommendedName>
</protein>
<comment type="caution">
    <text evidence="13">The sequence shown here is derived from an EMBL/GenBank/DDBJ whole genome shotgun (WGS) entry which is preliminary data.</text>
</comment>
<dbReference type="Gene3D" id="2.70.210.12">
    <property type="entry name" value="GTP1/OBG domain"/>
    <property type="match status" value="1"/>
</dbReference>
<dbReference type="EMBL" id="JAXCGZ010013231">
    <property type="protein sequence ID" value="KAK7073249.1"/>
    <property type="molecule type" value="Genomic_DNA"/>
</dbReference>
<dbReference type="EC" id="2.3.2.34" evidence="8"/>
<dbReference type="GO" id="GO:0005524">
    <property type="term" value="F:ATP binding"/>
    <property type="evidence" value="ECO:0007669"/>
    <property type="project" value="UniProtKB-KW"/>
</dbReference>
<dbReference type="InterPro" id="IPR027417">
    <property type="entry name" value="P-loop_NTPase"/>
</dbReference>
<evidence type="ECO:0000256" key="3">
    <source>
        <dbReference type="ARBA" id="ARBA00022741"/>
    </source>
</evidence>
<evidence type="ECO:0000256" key="7">
    <source>
        <dbReference type="ARBA" id="ARBA00043698"/>
    </source>
</evidence>
<dbReference type="AlphaFoldDB" id="A0AAN8X749"/>
<comment type="pathway">
    <text evidence="1">Protein modification; protein neddylation.</text>
</comment>
<dbReference type="SUPFAM" id="SSF82051">
    <property type="entry name" value="Obg GTP-binding protein N-terminal domain"/>
    <property type="match status" value="1"/>
</dbReference>
<evidence type="ECO:0000259" key="12">
    <source>
        <dbReference type="PROSITE" id="PS51883"/>
    </source>
</evidence>
<keyword evidence="3" id="KW-0547">Nucleotide-binding</keyword>
<evidence type="ECO:0000256" key="9">
    <source>
        <dbReference type="PROSITE-ProRule" id="PRU10133"/>
    </source>
</evidence>
<dbReference type="GO" id="GO:0042254">
    <property type="term" value="P:ribosome biogenesis"/>
    <property type="evidence" value="ECO:0007669"/>
    <property type="project" value="UniProtKB-UniRule"/>
</dbReference>
<name>A0AAN8X749_HALRR</name>
<dbReference type="GO" id="GO:0003924">
    <property type="term" value="F:GTPase activity"/>
    <property type="evidence" value="ECO:0007669"/>
    <property type="project" value="InterPro"/>
</dbReference>
<dbReference type="GO" id="GO:0045116">
    <property type="term" value="P:protein neddylation"/>
    <property type="evidence" value="ECO:0007669"/>
    <property type="project" value="UniProtKB-ARBA"/>
</dbReference>
<dbReference type="InterPro" id="IPR016135">
    <property type="entry name" value="UBQ-conjugating_enzyme/RWD"/>
</dbReference>
<dbReference type="Pfam" id="PF01926">
    <property type="entry name" value="MMR_HSR1"/>
    <property type="match status" value="1"/>
</dbReference>
<dbReference type="InterPro" id="IPR006073">
    <property type="entry name" value="GTP-bd"/>
</dbReference>
<evidence type="ECO:0000256" key="4">
    <source>
        <dbReference type="ARBA" id="ARBA00022786"/>
    </source>
</evidence>
<evidence type="ECO:0000256" key="2">
    <source>
        <dbReference type="ARBA" id="ARBA00022679"/>
    </source>
</evidence>
<dbReference type="GO" id="GO:0005525">
    <property type="term" value="F:GTP binding"/>
    <property type="evidence" value="ECO:0007669"/>
    <property type="project" value="UniProtKB-KW"/>
</dbReference>
<evidence type="ECO:0000259" key="10">
    <source>
        <dbReference type="PROSITE" id="PS50127"/>
    </source>
</evidence>
<dbReference type="Pfam" id="PF00179">
    <property type="entry name" value="UQ_con"/>
    <property type="match status" value="1"/>
</dbReference>
<keyword evidence="5" id="KW-0067">ATP-binding</keyword>
<comment type="catalytic activity">
    <reaction evidence="7">
        <text>[E1 NEDD8-activating enzyme]-S-[NEDD8 protein]-yl-L-cysteine + [E2 NEDD8-conjugating enzyme]-L-cysteine = [E1 NEDD8-activating enzyme]-L-cysteine + [E2 NEDD8-conjugating enzyme]-S-[NEDD8-protein]-yl-L-cysteine.</text>
        <dbReference type="EC" id="2.3.2.34"/>
    </reaction>
</comment>
<feature type="domain" description="OBG-type G" evidence="11">
    <location>
        <begin position="141"/>
        <end position="337"/>
    </location>
</feature>
<gene>
    <name evidence="13" type="primary">GTPBP10</name>
    <name evidence="13" type="ORF">SK128_025671</name>
</gene>
<reference evidence="13 14" key="1">
    <citation type="submission" date="2023-11" db="EMBL/GenBank/DDBJ databases">
        <title>Halocaridina rubra genome assembly.</title>
        <authorList>
            <person name="Smith C."/>
        </authorList>
    </citation>
    <scope>NUCLEOTIDE SEQUENCE [LARGE SCALE GENOMIC DNA]</scope>
    <source>
        <strain evidence="13">EP-1</strain>
        <tissue evidence="13">Whole</tissue>
    </source>
</reference>
<dbReference type="CDD" id="cd23794">
    <property type="entry name" value="UBCc_UBE2F_UBE2M"/>
    <property type="match status" value="1"/>
</dbReference>
<dbReference type="InterPro" id="IPR006169">
    <property type="entry name" value="GTP1_OBG_dom"/>
</dbReference>
<evidence type="ECO:0000313" key="14">
    <source>
        <dbReference type="Proteomes" id="UP001381693"/>
    </source>
</evidence>
<dbReference type="InterPro" id="IPR023313">
    <property type="entry name" value="UBQ-conjugating_AS"/>
</dbReference>
<keyword evidence="4" id="KW-0833">Ubl conjugation pathway</keyword>
<dbReference type="SUPFAM" id="SSF52540">
    <property type="entry name" value="P-loop containing nucleoside triphosphate hydrolases"/>
    <property type="match status" value="1"/>
</dbReference>
<dbReference type="SMART" id="SM00212">
    <property type="entry name" value="UBCc"/>
    <property type="match status" value="1"/>
</dbReference>
<evidence type="ECO:0000256" key="5">
    <source>
        <dbReference type="ARBA" id="ARBA00022840"/>
    </source>
</evidence>
<dbReference type="FunFam" id="3.10.110.10:FF:000033">
    <property type="entry name" value="NEDD8-conjugating enzyme UBE2F"/>
    <property type="match status" value="1"/>
</dbReference>
<dbReference type="Proteomes" id="UP001381693">
    <property type="component" value="Unassembled WGS sequence"/>
</dbReference>
<feature type="domain" description="UBC core" evidence="10">
    <location>
        <begin position="402"/>
        <end position="555"/>
    </location>
</feature>
<dbReference type="GO" id="GO:0061654">
    <property type="term" value="F:NEDD8 conjugating enzyme activity"/>
    <property type="evidence" value="ECO:0007669"/>
    <property type="project" value="UniProtKB-EC"/>
</dbReference>
<evidence type="ECO:0000256" key="8">
    <source>
        <dbReference type="ARBA" id="ARBA00044047"/>
    </source>
</evidence>
<organism evidence="13 14">
    <name type="scientific">Halocaridina rubra</name>
    <name type="common">Hawaiian red shrimp</name>
    <dbReference type="NCBI Taxonomy" id="373956"/>
    <lineage>
        <taxon>Eukaryota</taxon>
        <taxon>Metazoa</taxon>
        <taxon>Ecdysozoa</taxon>
        <taxon>Arthropoda</taxon>
        <taxon>Crustacea</taxon>
        <taxon>Multicrustacea</taxon>
        <taxon>Malacostraca</taxon>
        <taxon>Eumalacostraca</taxon>
        <taxon>Eucarida</taxon>
        <taxon>Decapoda</taxon>
        <taxon>Pleocyemata</taxon>
        <taxon>Caridea</taxon>
        <taxon>Atyoidea</taxon>
        <taxon>Atyidae</taxon>
        <taxon>Halocaridina</taxon>
    </lineage>
</organism>
<keyword evidence="6" id="KW-0342">GTP-binding</keyword>
<dbReference type="PROSITE" id="PS51710">
    <property type="entry name" value="G_OBG"/>
    <property type="match status" value="1"/>
</dbReference>
<evidence type="ECO:0000313" key="13">
    <source>
        <dbReference type="EMBL" id="KAK7073249.1"/>
    </source>
</evidence>
<dbReference type="PROSITE" id="PS51883">
    <property type="entry name" value="OBG"/>
    <property type="match status" value="1"/>
</dbReference>
<evidence type="ECO:0000256" key="6">
    <source>
        <dbReference type="ARBA" id="ARBA00023134"/>
    </source>
</evidence>
<evidence type="ECO:0000256" key="1">
    <source>
        <dbReference type="ARBA" id="ARBA00005032"/>
    </source>
</evidence>
<accession>A0AAN8X749</accession>
<dbReference type="Pfam" id="PF01018">
    <property type="entry name" value="GTP1_OBG"/>
    <property type="match status" value="1"/>
</dbReference>
<proteinExistence type="predicted"/>
<dbReference type="InterPro" id="IPR036726">
    <property type="entry name" value="GTP1_OBG_dom_sf"/>
</dbReference>
<dbReference type="Gene3D" id="3.40.50.300">
    <property type="entry name" value="P-loop containing nucleotide triphosphate hydrolases"/>
    <property type="match status" value="1"/>
</dbReference>
<dbReference type="InterPro" id="IPR045086">
    <property type="entry name" value="OBG_GTPase"/>
</dbReference>
<dbReference type="Gene3D" id="3.10.110.10">
    <property type="entry name" value="Ubiquitin Conjugating Enzyme"/>
    <property type="match status" value="1"/>
</dbReference>
<dbReference type="PANTHER" id="PTHR11702:SF43">
    <property type="entry name" value="GTP-BINDING PROTEIN 10"/>
    <property type="match status" value="1"/>
</dbReference>
<evidence type="ECO:0000259" key="11">
    <source>
        <dbReference type="PROSITE" id="PS51710"/>
    </source>
</evidence>
<keyword evidence="2" id="KW-0808">Transferase</keyword>
<dbReference type="PROSITE" id="PS50127">
    <property type="entry name" value="UBC_2"/>
    <property type="match status" value="1"/>
</dbReference>
<sequence length="556" mass="62102">MKRYGKFIDTLRLHVQGGAGGMGFPKFGGIGGKGGDVFVEAIKGQSLKKTLNAQLDKRWRGGAGNNSRKFQILGESGKDIIIPVPAGTIVNLDTQKALGEVNQIGDKVLVARGGAGGSPTNQYSGQKGQVHNITLIMKLIADIGLVGFPNAGKSTFLKAISNAKPKIASYPFTTIQPNIGIAEFPDKRQMSIADLPGLVEGAWANVGMGHNFLRHVERTKLLLFIVDINGFRLGPTYPYRTALENVILLNKELELYSEDLLVKPCVLVVNKMDTEGGEEKFKKFIEDCSSIKEVCKQFPVEMQPEQLVHFDDIIPCSAKTNLESVNYVKVRLRQLLDVNDDEIRNQVNTQTAVAEKSEVKFSGEEWRRFSVVIFRTMITLTKKLKSSKGGGVPEPPKKRISIRDQLLVKEVSEMESNLPEGCTCKFEDPDTLHRFCLIISPPEGYWSDGVFIFNIMVPEDYNIAPPVVKCETKLWHPNISEEGEICLSLLRQNSIDGLGWAPTRRLKDVVWGLSSLFLDLLNFDDPLNIEAAEHFQRDKESFRRKVKDYIDKYTKR</sequence>
<feature type="domain" description="Obg" evidence="12">
    <location>
        <begin position="5"/>
        <end position="140"/>
    </location>
</feature>
<keyword evidence="14" id="KW-1185">Reference proteome</keyword>
<dbReference type="PANTHER" id="PTHR11702">
    <property type="entry name" value="DEVELOPMENTALLY REGULATED GTP-BINDING PROTEIN-RELATED"/>
    <property type="match status" value="1"/>
</dbReference>
<dbReference type="PROSITE" id="PS00183">
    <property type="entry name" value="UBC_1"/>
    <property type="match status" value="1"/>
</dbReference>
<dbReference type="GO" id="GO:0005739">
    <property type="term" value="C:mitochondrion"/>
    <property type="evidence" value="ECO:0007669"/>
    <property type="project" value="TreeGrafter"/>
</dbReference>
<dbReference type="SUPFAM" id="SSF54495">
    <property type="entry name" value="UBC-like"/>
    <property type="match status" value="1"/>
</dbReference>
<dbReference type="CDD" id="cd01898">
    <property type="entry name" value="Obg"/>
    <property type="match status" value="1"/>
</dbReference>
<feature type="active site" description="Glycyl thioester intermediate" evidence="9">
    <location>
        <position position="486"/>
    </location>
</feature>
<dbReference type="InterPro" id="IPR000608">
    <property type="entry name" value="UBC"/>
</dbReference>
<dbReference type="PRINTS" id="PR00326">
    <property type="entry name" value="GTP1OBG"/>
</dbReference>
<dbReference type="InterPro" id="IPR031167">
    <property type="entry name" value="G_OBG"/>
</dbReference>